<evidence type="ECO:0000256" key="1">
    <source>
        <dbReference type="SAM" id="SignalP"/>
    </source>
</evidence>
<keyword evidence="3" id="KW-1185">Reference proteome</keyword>
<dbReference type="RefSeq" id="WP_076406777.1">
    <property type="nucleotide sequence ID" value="NZ_FTMI01000010.1"/>
</dbReference>
<dbReference type="AlphaFoldDB" id="A0A1N6WD01"/>
<gene>
    <name evidence="2" type="ORF">SAMN05518682_0039</name>
</gene>
<dbReference type="PROSITE" id="PS51257">
    <property type="entry name" value="PROKAR_LIPOPROTEIN"/>
    <property type="match status" value="1"/>
</dbReference>
<accession>A0A1N6WD01</accession>
<protein>
    <submittedName>
        <fullName evidence="2">Uncharacterized protein</fullName>
    </submittedName>
</protein>
<feature type="chain" id="PRO_5039003826" evidence="1">
    <location>
        <begin position="26"/>
        <end position="123"/>
    </location>
</feature>
<evidence type="ECO:0000313" key="3">
    <source>
        <dbReference type="Proteomes" id="UP000186235"/>
    </source>
</evidence>
<keyword evidence="1" id="KW-0732">Signal</keyword>
<proteinExistence type="predicted"/>
<feature type="signal peptide" evidence="1">
    <location>
        <begin position="1"/>
        <end position="25"/>
    </location>
</feature>
<name>A0A1N6WD01_9MICO</name>
<organism evidence="2 3">
    <name type="scientific">Cellulosimicrobium aquatile</name>
    <dbReference type="NCBI Taxonomy" id="1612203"/>
    <lineage>
        <taxon>Bacteria</taxon>
        <taxon>Bacillati</taxon>
        <taxon>Actinomycetota</taxon>
        <taxon>Actinomycetes</taxon>
        <taxon>Micrococcales</taxon>
        <taxon>Promicromonosporaceae</taxon>
        <taxon>Cellulosimicrobium</taxon>
    </lineage>
</organism>
<dbReference type="Proteomes" id="UP000186235">
    <property type="component" value="Unassembled WGS sequence"/>
</dbReference>
<sequence length="123" mass="12841">MRALRSRVAAVAAAGVVLVSAGACSADEPSFCDAARSYEETVRASTESLTRDEAADAFAQDAEAMREVTAPDALSADWDRVTTTASDVADALADGDDGTELLLDDDYQASFSAVTEHVENSCD</sequence>
<dbReference type="EMBL" id="FTMI01000010">
    <property type="protein sequence ID" value="SIQ87825.1"/>
    <property type="molecule type" value="Genomic_DNA"/>
</dbReference>
<reference evidence="3" key="1">
    <citation type="submission" date="2017-01" db="EMBL/GenBank/DDBJ databases">
        <authorList>
            <person name="Varghese N."/>
            <person name="Submissions S."/>
        </authorList>
    </citation>
    <scope>NUCLEOTIDE SEQUENCE [LARGE SCALE GENOMIC DNA]</scope>
    <source>
        <strain evidence="3">3bp</strain>
    </source>
</reference>
<evidence type="ECO:0000313" key="2">
    <source>
        <dbReference type="EMBL" id="SIQ87825.1"/>
    </source>
</evidence>